<feature type="compositionally biased region" description="Low complexity" evidence="4">
    <location>
        <begin position="121"/>
        <end position="138"/>
    </location>
</feature>
<feature type="repeat" description="WD" evidence="3">
    <location>
        <begin position="574"/>
        <end position="606"/>
    </location>
</feature>
<dbReference type="PROSITE" id="PS50082">
    <property type="entry name" value="WD_REPEATS_2"/>
    <property type="match status" value="4"/>
</dbReference>
<evidence type="ECO:0000313" key="5">
    <source>
        <dbReference type="EMBL" id="PON92841.1"/>
    </source>
</evidence>
<evidence type="ECO:0000256" key="2">
    <source>
        <dbReference type="ARBA" id="ARBA00022737"/>
    </source>
</evidence>
<dbReference type="PROSITE" id="PS50294">
    <property type="entry name" value="WD_REPEATS_REGION"/>
    <property type="match status" value="3"/>
</dbReference>
<dbReference type="InterPro" id="IPR036322">
    <property type="entry name" value="WD40_repeat_dom_sf"/>
</dbReference>
<evidence type="ECO:0000256" key="3">
    <source>
        <dbReference type="PROSITE-ProRule" id="PRU00221"/>
    </source>
</evidence>
<protein>
    <submittedName>
        <fullName evidence="5">Coatomer beta subunit</fullName>
    </submittedName>
</protein>
<sequence>MSQDLRSHGLRANLSSEKMNHFSDEREDQFYDACEDLSSVSDWDEDCAEDFSSSISGRLRYEVWAENLDGVLERRRKFLKWMGLHLDRDSISMEDTRDVFPDKIGLDIDRITETSGAVLRSSSSEEGLSSSESSMSSSLNGTPELLESGALLENFLCEVRNSDSGSEFAQGELAQNRMFGRFSVACSGRFISSEEFQRNHRPSPSVQPSRQRKVEDAGYLFHVKNKVKRGWLRKLGIGMCVVDKMGDAALNPRPLGATMGTGMQRVQVHLYKKPTRELSSLFAGQEFQAHEGSILTMKFSLDGHYLASAGEDGIVRVWKVSEDERSSKFDIAGDPSSQCFTIDNCSKLAPLDTDKEKLSKVNKLRKSSDSASAIFPPKVFNLLDKPLHEFRGHSGEVLDLSWSSKGFLLSSSIDKTVRLWQVGCDRCLRVFCHNNYVTCVDFNPLDDNYFISGSIDGKVRIWEVRRCRVVDYIDIREIVTAVSYRPDGKGGMVGSMTGNCLSYNIIDNRLQLDAQICLQGKKKSPGKRITGFQFTPDDPSKVMVTSADSLVRILCRNNVICKFKGLRNAASQMSASFTSDGKHIVSATEDSNVYIWNYTSQDKTSSRTKNIWSSESFLSHNASIAVPWCGSKVIPDTIPSPTLVGDTRRDGLENGQKHNNFDEHPEQKMPLSSPDCFSFSGFLESLPRGSATWPEEKLVNSSPMAVSPSMRLSKFKFLRSALQSMSGSPHMWGLVVVTAGWDGRIRTFLNYGLPIRV</sequence>
<dbReference type="EMBL" id="JXTC01000062">
    <property type="protein sequence ID" value="PON92841.1"/>
    <property type="molecule type" value="Genomic_DNA"/>
</dbReference>
<dbReference type="InterPro" id="IPR001680">
    <property type="entry name" value="WD40_rpt"/>
</dbReference>
<dbReference type="AlphaFoldDB" id="A0A2P5F4X9"/>
<feature type="compositionally biased region" description="Basic and acidic residues" evidence="4">
    <location>
        <begin position="646"/>
        <end position="667"/>
    </location>
</feature>
<evidence type="ECO:0000313" key="6">
    <source>
        <dbReference type="Proteomes" id="UP000237000"/>
    </source>
</evidence>
<proteinExistence type="predicted"/>
<feature type="region of interest" description="Disordered" evidence="4">
    <location>
        <begin position="117"/>
        <end position="141"/>
    </location>
</feature>
<organism evidence="5 6">
    <name type="scientific">Trema orientale</name>
    <name type="common">Charcoal tree</name>
    <name type="synonym">Celtis orientalis</name>
    <dbReference type="NCBI Taxonomy" id="63057"/>
    <lineage>
        <taxon>Eukaryota</taxon>
        <taxon>Viridiplantae</taxon>
        <taxon>Streptophyta</taxon>
        <taxon>Embryophyta</taxon>
        <taxon>Tracheophyta</taxon>
        <taxon>Spermatophyta</taxon>
        <taxon>Magnoliopsida</taxon>
        <taxon>eudicotyledons</taxon>
        <taxon>Gunneridae</taxon>
        <taxon>Pentapetalae</taxon>
        <taxon>rosids</taxon>
        <taxon>fabids</taxon>
        <taxon>Rosales</taxon>
        <taxon>Cannabaceae</taxon>
        <taxon>Trema</taxon>
    </lineage>
</organism>
<feature type="repeat" description="WD" evidence="3">
    <location>
        <begin position="430"/>
        <end position="472"/>
    </location>
</feature>
<dbReference type="InterPro" id="IPR040324">
    <property type="entry name" value="WDR44/Dgr2"/>
</dbReference>
<keyword evidence="1 3" id="KW-0853">WD repeat</keyword>
<dbReference type="Proteomes" id="UP000237000">
    <property type="component" value="Unassembled WGS sequence"/>
</dbReference>
<dbReference type="PANTHER" id="PTHR14221">
    <property type="entry name" value="WD REPEAT DOMAIN 44"/>
    <property type="match status" value="1"/>
</dbReference>
<dbReference type="SMART" id="SM00320">
    <property type="entry name" value="WD40"/>
    <property type="match status" value="5"/>
</dbReference>
<feature type="repeat" description="WD" evidence="3">
    <location>
        <begin position="390"/>
        <end position="430"/>
    </location>
</feature>
<dbReference type="PANTHER" id="PTHR14221:SF5">
    <property type="entry name" value="TRANSDUCIN_WD40 REPEAT-LIKE SUPERFAMILY PROTEIN"/>
    <property type="match status" value="1"/>
</dbReference>
<dbReference type="PRINTS" id="PR00320">
    <property type="entry name" value="GPROTEINBRPT"/>
</dbReference>
<keyword evidence="2" id="KW-0677">Repeat</keyword>
<accession>A0A2P5F4X9</accession>
<reference evidence="6" key="1">
    <citation type="submission" date="2016-06" db="EMBL/GenBank/DDBJ databases">
        <title>Parallel loss of symbiosis genes in relatives of nitrogen-fixing non-legume Parasponia.</title>
        <authorList>
            <person name="Van Velzen R."/>
            <person name="Holmer R."/>
            <person name="Bu F."/>
            <person name="Rutten L."/>
            <person name="Van Zeijl A."/>
            <person name="Liu W."/>
            <person name="Santuari L."/>
            <person name="Cao Q."/>
            <person name="Sharma T."/>
            <person name="Shen D."/>
            <person name="Roswanjaya Y."/>
            <person name="Wardhani T."/>
            <person name="Kalhor M.S."/>
            <person name="Jansen J."/>
            <person name="Van den Hoogen J."/>
            <person name="Gungor B."/>
            <person name="Hartog M."/>
            <person name="Hontelez J."/>
            <person name="Verver J."/>
            <person name="Yang W.-C."/>
            <person name="Schijlen E."/>
            <person name="Repin R."/>
            <person name="Schilthuizen M."/>
            <person name="Schranz E."/>
            <person name="Heidstra R."/>
            <person name="Miyata K."/>
            <person name="Fedorova E."/>
            <person name="Kohlen W."/>
            <person name="Bisseling T."/>
            <person name="Smit S."/>
            <person name="Geurts R."/>
        </authorList>
    </citation>
    <scope>NUCLEOTIDE SEQUENCE [LARGE SCALE GENOMIC DNA]</scope>
    <source>
        <strain evidence="6">cv. RG33-2</strain>
    </source>
</reference>
<dbReference type="Pfam" id="PF00400">
    <property type="entry name" value="WD40"/>
    <property type="match status" value="4"/>
</dbReference>
<comment type="caution">
    <text evidence="5">The sequence shown here is derived from an EMBL/GenBank/DDBJ whole genome shotgun (WGS) entry which is preliminary data.</text>
</comment>
<evidence type="ECO:0000256" key="4">
    <source>
        <dbReference type="SAM" id="MobiDB-lite"/>
    </source>
</evidence>
<evidence type="ECO:0000256" key="1">
    <source>
        <dbReference type="ARBA" id="ARBA00022574"/>
    </source>
</evidence>
<feature type="repeat" description="WD" evidence="3">
    <location>
        <begin position="287"/>
        <end position="328"/>
    </location>
</feature>
<dbReference type="InterPro" id="IPR020472">
    <property type="entry name" value="WD40_PAC1"/>
</dbReference>
<dbReference type="OrthoDB" id="408728at2759"/>
<name>A0A2P5F4X9_TREOI</name>
<keyword evidence="6" id="KW-1185">Reference proteome</keyword>
<dbReference type="SUPFAM" id="SSF50978">
    <property type="entry name" value="WD40 repeat-like"/>
    <property type="match status" value="1"/>
</dbReference>
<gene>
    <name evidence="5" type="ORF">TorRG33x02_114390</name>
</gene>
<dbReference type="InParanoid" id="A0A2P5F4X9"/>
<feature type="region of interest" description="Disordered" evidence="4">
    <location>
        <begin position="640"/>
        <end position="670"/>
    </location>
</feature>
<dbReference type="STRING" id="63057.A0A2P5F4X9"/>
<dbReference type="InterPro" id="IPR015943">
    <property type="entry name" value="WD40/YVTN_repeat-like_dom_sf"/>
</dbReference>
<dbReference type="Gene3D" id="2.130.10.10">
    <property type="entry name" value="YVTN repeat-like/Quinoprotein amine dehydrogenase"/>
    <property type="match status" value="1"/>
</dbReference>